<evidence type="ECO:0000259" key="5">
    <source>
        <dbReference type="Pfam" id="PF08100"/>
    </source>
</evidence>
<dbReference type="Proteomes" id="UP001595758">
    <property type="component" value="Unassembled WGS sequence"/>
</dbReference>
<dbReference type="GO" id="GO:0032259">
    <property type="term" value="P:methylation"/>
    <property type="evidence" value="ECO:0007669"/>
    <property type="project" value="UniProtKB-KW"/>
</dbReference>
<dbReference type="EMBL" id="JBHSAB010000001">
    <property type="protein sequence ID" value="MFC3907773.1"/>
    <property type="molecule type" value="Genomic_DNA"/>
</dbReference>
<keyword evidence="7" id="KW-1185">Reference proteome</keyword>
<dbReference type="InterPro" id="IPR036388">
    <property type="entry name" value="WH-like_DNA-bd_sf"/>
</dbReference>
<reference evidence="7" key="1">
    <citation type="journal article" date="2019" name="Int. J. Syst. Evol. Microbiol.">
        <title>The Global Catalogue of Microorganisms (GCM) 10K type strain sequencing project: providing services to taxonomists for standard genome sequencing and annotation.</title>
        <authorList>
            <consortium name="The Broad Institute Genomics Platform"/>
            <consortium name="The Broad Institute Genome Sequencing Center for Infectious Disease"/>
            <person name="Wu L."/>
            <person name="Ma J."/>
        </authorList>
    </citation>
    <scope>NUCLEOTIDE SEQUENCE [LARGE SCALE GENOMIC DNA]</scope>
    <source>
        <strain evidence="7">CCUG 59858</strain>
    </source>
</reference>
<organism evidence="6 7">
    <name type="scientific">Legionella dresdenensis</name>
    <dbReference type="NCBI Taxonomy" id="450200"/>
    <lineage>
        <taxon>Bacteria</taxon>
        <taxon>Pseudomonadati</taxon>
        <taxon>Pseudomonadota</taxon>
        <taxon>Gammaproteobacteria</taxon>
        <taxon>Legionellales</taxon>
        <taxon>Legionellaceae</taxon>
        <taxon>Legionella</taxon>
    </lineage>
</organism>
<dbReference type="Pfam" id="PF00891">
    <property type="entry name" value="Methyltransf_2"/>
    <property type="match status" value="1"/>
</dbReference>
<dbReference type="RefSeq" id="WP_382340437.1">
    <property type="nucleotide sequence ID" value="NZ_JBHSAB010000001.1"/>
</dbReference>
<gene>
    <name evidence="6" type="ORF">ACFORL_01590</name>
</gene>
<dbReference type="SUPFAM" id="SSF53335">
    <property type="entry name" value="S-adenosyl-L-methionine-dependent methyltransferases"/>
    <property type="match status" value="1"/>
</dbReference>
<evidence type="ECO:0000313" key="7">
    <source>
        <dbReference type="Proteomes" id="UP001595758"/>
    </source>
</evidence>
<dbReference type="PROSITE" id="PS51683">
    <property type="entry name" value="SAM_OMT_II"/>
    <property type="match status" value="1"/>
</dbReference>
<dbReference type="PANTHER" id="PTHR43712">
    <property type="entry name" value="PUTATIVE (AFU_ORTHOLOGUE AFUA_4G14580)-RELATED"/>
    <property type="match status" value="1"/>
</dbReference>
<evidence type="ECO:0000256" key="2">
    <source>
        <dbReference type="ARBA" id="ARBA00022679"/>
    </source>
</evidence>
<name>A0ABV8CBU6_9GAMM</name>
<dbReference type="InterPro" id="IPR029063">
    <property type="entry name" value="SAM-dependent_MTases_sf"/>
</dbReference>
<sequence length="331" mass="37014">MQNPMEQPHIQLAIMSRWYVVSRAIHTVAQLGVANHMADTPVASEAIARLVNANPQMLDRLLRFLSAYGIFSRHGNSYALTALSKPLRDDAPNSVRDVIRMVDDSWWQAFSQLDKGLQQGESAFSLQHHEDFFSFLANHPEKQNNFDRGMAKLSTFDDSAVSKAVDFSQCETIVDMGGGRGGLSKALAQHYPSLQVTLFDSPAVINQLSASDFPAQVTLQAGNFFEAIPQAQAYIFKGVLHDFSDELMHKILSNCAARMPADARLFIAEQVMPDDDKPHPNKTMDIVMMALLNGRQRTLTEWQQIIEPSGFQFKAAYVTDTLFTVMEFLRA</sequence>
<comment type="caution">
    <text evidence="6">The sequence shown here is derived from an EMBL/GenBank/DDBJ whole genome shotgun (WGS) entry which is preliminary data.</text>
</comment>
<keyword evidence="2" id="KW-0808">Transferase</keyword>
<dbReference type="InterPro" id="IPR036390">
    <property type="entry name" value="WH_DNA-bd_sf"/>
</dbReference>
<evidence type="ECO:0000259" key="4">
    <source>
        <dbReference type="Pfam" id="PF00891"/>
    </source>
</evidence>
<evidence type="ECO:0000256" key="1">
    <source>
        <dbReference type="ARBA" id="ARBA00022603"/>
    </source>
</evidence>
<dbReference type="InterPro" id="IPR012967">
    <property type="entry name" value="COMT_dimerisation"/>
</dbReference>
<keyword evidence="3" id="KW-0949">S-adenosyl-L-methionine</keyword>
<feature type="domain" description="O-methyltransferase dimerisation" evidence="5">
    <location>
        <begin position="19"/>
        <end position="85"/>
    </location>
</feature>
<dbReference type="PIRSF" id="PIRSF005739">
    <property type="entry name" value="O-mtase"/>
    <property type="match status" value="1"/>
</dbReference>
<dbReference type="Pfam" id="PF08100">
    <property type="entry name" value="Dimerisation"/>
    <property type="match status" value="1"/>
</dbReference>
<proteinExistence type="predicted"/>
<evidence type="ECO:0000256" key="3">
    <source>
        <dbReference type="ARBA" id="ARBA00022691"/>
    </source>
</evidence>
<evidence type="ECO:0000313" key="6">
    <source>
        <dbReference type="EMBL" id="MFC3907773.1"/>
    </source>
</evidence>
<protein>
    <submittedName>
        <fullName evidence="6">Methyltransferase</fullName>
    </submittedName>
</protein>
<dbReference type="Gene3D" id="1.10.10.10">
    <property type="entry name" value="Winged helix-like DNA-binding domain superfamily/Winged helix DNA-binding domain"/>
    <property type="match status" value="1"/>
</dbReference>
<dbReference type="InterPro" id="IPR016461">
    <property type="entry name" value="COMT-like"/>
</dbReference>
<dbReference type="Gene3D" id="3.40.50.150">
    <property type="entry name" value="Vaccinia Virus protein VP39"/>
    <property type="match status" value="1"/>
</dbReference>
<dbReference type="GO" id="GO:0008168">
    <property type="term" value="F:methyltransferase activity"/>
    <property type="evidence" value="ECO:0007669"/>
    <property type="project" value="UniProtKB-KW"/>
</dbReference>
<feature type="domain" description="O-methyltransferase C-terminal" evidence="4">
    <location>
        <begin position="111"/>
        <end position="312"/>
    </location>
</feature>
<dbReference type="SUPFAM" id="SSF46785">
    <property type="entry name" value="Winged helix' DNA-binding domain"/>
    <property type="match status" value="1"/>
</dbReference>
<dbReference type="CDD" id="cd02440">
    <property type="entry name" value="AdoMet_MTases"/>
    <property type="match status" value="1"/>
</dbReference>
<keyword evidence="1 6" id="KW-0489">Methyltransferase</keyword>
<dbReference type="InterPro" id="IPR001077">
    <property type="entry name" value="COMT_C"/>
</dbReference>
<dbReference type="PANTHER" id="PTHR43712:SF2">
    <property type="entry name" value="O-METHYLTRANSFERASE CICE"/>
    <property type="match status" value="1"/>
</dbReference>
<accession>A0ABV8CBU6</accession>